<dbReference type="InterPro" id="IPR009057">
    <property type="entry name" value="Homeodomain-like_sf"/>
</dbReference>
<name>A0A160N389_9GAMM</name>
<dbReference type="AlphaFoldDB" id="A0A160N389"/>
<dbReference type="Gene3D" id="3.40.50.880">
    <property type="match status" value="1"/>
</dbReference>
<protein>
    <submittedName>
        <fullName evidence="4">AraC family transcriptional regulator</fullName>
    </submittedName>
</protein>
<dbReference type="InterPro" id="IPR052158">
    <property type="entry name" value="INH-QAR"/>
</dbReference>
<dbReference type="STRING" id="445710.ATSB10_28660"/>
<reference evidence="4 5" key="1">
    <citation type="submission" date="2016-02" db="EMBL/GenBank/DDBJ databases">
        <title>Complete genome sequencing and analysis of ATSB10, Dyella thiooxydans isolated from rhizosphere soil of sunflower (Helianthus annuus L.).</title>
        <authorList>
            <person name="Lee Y."/>
            <person name="Hwangbo K."/>
            <person name="Chung H."/>
            <person name="Yoo J."/>
            <person name="Kim K.Y."/>
            <person name="Sa T.M."/>
            <person name="Um Y."/>
            <person name="Madhaiyan M."/>
        </authorList>
    </citation>
    <scope>NUCLEOTIDE SEQUENCE [LARGE SCALE GENOMIC DNA]</scope>
    <source>
        <strain evidence="4 5">ATSB10</strain>
    </source>
</reference>
<dbReference type="KEGG" id="dtx:ATSB10_28660"/>
<organism evidence="4 5">
    <name type="scientific">Dyella thiooxydans</name>
    <dbReference type="NCBI Taxonomy" id="445710"/>
    <lineage>
        <taxon>Bacteria</taxon>
        <taxon>Pseudomonadati</taxon>
        <taxon>Pseudomonadota</taxon>
        <taxon>Gammaproteobacteria</taxon>
        <taxon>Lysobacterales</taxon>
        <taxon>Rhodanobacteraceae</taxon>
        <taxon>Dyella</taxon>
    </lineage>
</organism>
<accession>A0A160N389</accession>
<dbReference type="EMBL" id="CP014841">
    <property type="protein sequence ID" value="AND70320.1"/>
    <property type="molecule type" value="Genomic_DNA"/>
</dbReference>
<dbReference type="PANTHER" id="PTHR43130:SF3">
    <property type="entry name" value="HTH-TYPE TRANSCRIPTIONAL REGULATOR RV1931C"/>
    <property type="match status" value="1"/>
</dbReference>
<dbReference type="InterPro" id="IPR018060">
    <property type="entry name" value="HTH_AraC"/>
</dbReference>
<dbReference type="SUPFAM" id="SSF46689">
    <property type="entry name" value="Homeodomain-like"/>
    <property type="match status" value="2"/>
</dbReference>
<keyword evidence="1" id="KW-0805">Transcription regulation</keyword>
<evidence type="ECO:0000256" key="1">
    <source>
        <dbReference type="ARBA" id="ARBA00023015"/>
    </source>
</evidence>
<dbReference type="Pfam" id="PF01965">
    <property type="entry name" value="DJ-1_PfpI"/>
    <property type="match status" value="1"/>
</dbReference>
<sequence length="308" mass="33175">MAFDGIGAFHLAVPCAVFGTPAGGGPLFEVQVCAIEPGELRSEAGFGIAVRHGLGALARADIVVVPSWRDPAQAAPLLLLRALRSAHRRGALVVGLCLGAFVLADAGLLDGRRAATHWVGAGLFAQRFPQVTLEPDVLYVDAGPVVTSAGTAAGIDCCLHVVRRLYGVEVAARIARRMVVPPHRQGGQAQYIEQPVPARVEPGPLQRALDWATGHLDQPHSLDTLAARAAMSRRSFTRHFRRHTGTTVSQWLLGQRLALAQRLLETSDQPVERIAERAGFGTPLSMRQHFATAFDTTPSAYRREFRGR</sequence>
<dbReference type="Gene3D" id="1.10.10.60">
    <property type="entry name" value="Homeodomain-like"/>
    <property type="match status" value="1"/>
</dbReference>
<dbReference type="PROSITE" id="PS01124">
    <property type="entry name" value="HTH_ARAC_FAMILY_2"/>
    <property type="match status" value="1"/>
</dbReference>
<dbReference type="GO" id="GO:0003700">
    <property type="term" value="F:DNA-binding transcription factor activity"/>
    <property type="evidence" value="ECO:0007669"/>
    <property type="project" value="InterPro"/>
</dbReference>
<evidence type="ECO:0000313" key="4">
    <source>
        <dbReference type="EMBL" id="AND70320.1"/>
    </source>
</evidence>
<gene>
    <name evidence="4" type="ORF">ATSB10_28660</name>
</gene>
<dbReference type="PANTHER" id="PTHR43130">
    <property type="entry name" value="ARAC-FAMILY TRANSCRIPTIONAL REGULATOR"/>
    <property type="match status" value="1"/>
</dbReference>
<dbReference type="PATRIC" id="fig|445710.3.peg.2862"/>
<dbReference type="SUPFAM" id="SSF52317">
    <property type="entry name" value="Class I glutamine amidotransferase-like"/>
    <property type="match status" value="1"/>
</dbReference>
<proteinExistence type="predicted"/>
<dbReference type="InterPro" id="IPR002818">
    <property type="entry name" value="DJ-1/PfpI"/>
</dbReference>
<dbReference type="InterPro" id="IPR029062">
    <property type="entry name" value="Class_I_gatase-like"/>
</dbReference>
<dbReference type="CDD" id="cd03137">
    <property type="entry name" value="GATase1_AraC_1"/>
    <property type="match status" value="1"/>
</dbReference>
<dbReference type="Pfam" id="PF12833">
    <property type="entry name" value="HTH_18"/>
    <property type="match status" value="1"/>
</dbReference>
<dbReference type="GO" id="GO:0043565">
    <property type="term" value="F:sequence-specific DNA binding"/>
    <property type="evidence" value="ECO:0007669"/>
    <property type="project" value="InterPro"/>
</dbReference>
<keyword evidence="5" id="KW-1185">Reference proteome</keyword>
<keyword evidence="2" id="KW-0804">Transcription</keyword>
<dbReference type="SMART" id="SM00342">
    <property type="entry name" value="HTH_ARAC"/>
    <property type="match status" value="1"/>
</dbReference>
<dbReference type="Proteomes" id="UP000077255">
    <property type="component" value="Chromosome"/>
</dbReference>
<evidence type="ECO:0000256" key="2">
    <source>
        <dbReference type="ARBA" id="ARBA00023163"/>
    </source>
</evidence>
<evidence type="ECO:0000313" key="5">
    <source>
        <dbReference type="Proteomes" id="UP000077255"/>
    </source>
</evidence>
<evidence type="ECO:0000259" key="3">
    <source>
        <dbReference type="PROSITE" id="PS01124"/>
    </source>
</evidence>
<feature type="domain" description="HTH araC/xylS-type" evidence="3">
    <location>
        <begin position="206"/>
        <end position="304"/>
    </location>
</feature>